<dbReference type="AlphaFoldDB" id="D8U7S3"/>
<dbReference type="EMBL" id="GL378365">
    <property type="protein sequence ID" value="EFJ44352.1"/>
    <property type="molecule type" value="Genomic_DNA"/>
</dbReference>
<accession>D8U7S3</accession>
<feature type="compositionally biased region" description="Gly residues" evidence="1">
    <location>
        <begin position="101"/>
        <end position="112"/>
    </location>
</feature>
<feature type="compositionally biased region" description="Polar residues" evidence="1">
    <location>
        <begin position="146"/>
        <end position="158"/>
    </location>
</feature>
<feature type="region of interest" description="Disordered" evidence="1">
    <location>
        <begin position="35"/>
        <end position="158"/>
    </location>
</feature>
<feature type="compositionally biased region" description="Acidic residues" evidence="1">
    <location>
        <begin position="60"/>
        <end position="94"/>
    </location>
</feature>
<evidence type="ECO:0000313" key="2">
    <source>
        <dbReference type="EMBL" id="EFJ44352.1"/>
    </source>
</evidence>
<gene>
    <name evidence="2" type="ORF">VOLCADRAFT_106499</name>
</gene>
<reference evidence="2 3" key="1">
    <citation type="journal article" date="2010" name="Science">
        <title>Genomic analysis of organismal complexity in the multicellular green alga Volvox carteri.</title>
        <authorList>
            <person name="Prochnik S.E."/>
            <person name="Umen J."/>
            <person name="Nedelcu A.M."/>
            <person name="Hallmann A."/>
            <person name="Miller S.M."/>
            <person name="Nishii I."/>
            <person name="Ferris P."/>
            <person name="Kuo A."/>
            <person name="Mitros T."/>
            <person name="Fritz-Laylin L.K."/>
            <person name="Hellsten U."/>
            <person name="Chapman J."/>
            <person name="Simakov O."/>
            <person name="Rensing S.A."/>
            <person name="Terry A."/>
            <person name="Pangilinan J."/>
            <person name="Kapitonov V."/>
            <person name="Jurka J."/>
            <person name="Salamov A."/>
            <person name="Shapiro H."/>
            <person name="Schmutz J."/>
            <person name="Grimwood J."/>
            <person name="Lindquist E."/>
            <person name="Lucas S."/>
            <person name="Grigoriev I.V."/>
            <person name="Schmitt R."/>
            <person name="Kirk D."/>
            <person name="Rokhsar D.S."/>
        </authorList>
    </citation>
    <scope>NUCLEOTIDE SEQUENCE [LARGE SCALE GENOMIC DNA]</scope>
    <source>
        <strain evidence="3">f. Nagariensis / Eve</strain>
    </source>
</reference>
<sequence>MRVLTDLKAMTDGWQKMVKDGTRWKRGEGWYQGTGCTSTLAAGKTGRLTDDFRETKNVGDDDEVGDDGDDEIRGDEDDEVGDDGDDEIREDEDGHVDGIEANGGGGGVGRRGGAGHRGKAGGCLNWRESFGINSLTPLGYKKTSAQHRQPNKSSSGPQ</sequence>
<dbReference type="GeneID" id="9621437"/>
<evidence type="ECO:0000313" key="3">
    <source>
        <dbReference type="Proteomes" id="UP000001058"/>
    </source>
</evidence>
<organism evidence="3">
    <name type="scientific">Volvox carteri f. nagariensis</name>
    <dbReference type="NCBI Taxonomy" id="3068"/>
    <lineage>
        <taxon>Eukaryota</taxon>
        <taxon>Viridiplantae</taxon>
        <taxon>Chlorophyta</taxon>
        <taxon>core chlorophytes</taxon>
        <taxon>Chlorophyceae</taxon>
        <taxon>CS clade</taxon>
        <taxon>Chlamydomonadales</taxon>
        <taxon>Volvocaceae</taxon>
        <taxon>Volvox</taxon>
    </lineage>
</organism>
<dbReference type="KEGG" id="vcn:VOLCADRAFT_106499"/>
<proteinExistence type="predicted"/>
<feature type="compositionally biased region" description="Basic and acidic residues" evidence="1">
    <location>
        <begin position="47"/>
        <end position="59"/>
    </location>
</feature>
<keyword evidence="3" id="KW-1185">Reference proteome</keyword>
<dbReference type="Proteomes" id="UP000001058">
    <property type="component" value="Unassembled WGS sequence"/>
</dbReference>
<evidence type="ECO:0000256" key="1">
    <source>
        <dbReference type="SAM" id="MobiDB-lite"/>
    </source>
</evidence>
<name>D8U7S3_VOLCA</name>
<dbReference type="InParanoid" id="D8U7S3"/>
<dbReference type="RefSeq" id="XP_002954711.1">
    <property type="nucleotide sequence ID" value="XM_002954665.1"/>
</dbReference>
<protein>
    <submittedName>
        <fullName evidence="2">Uncharacterized protein</fullName>
    </submittedName>
</protein>